<gene>
    <name evidence="5" type="ORF">ER308_17410</name>
</gene>
<evidence type="ECO:0000256" key="4">
    <source>
        <dbReference type="HAMAP-Rule" id="MF_00434"/>
    </source>
</evidence>
<reference evidence="5 6" key="1">
    <citation type="submission" date="2019-01" db="EMBL/GenBank/DDBJ databases">
        <title>Egibacter rhizosphaerae EGI 80759T.</title>
        <authorList>
            <person name="Chen D.-D."/>
            <person name="Tian Y."/>
            <person name="Jiao J.-Y."/>
            <person name="Zhang X.-T."/>
            <person name="Zhang Y.-G."/>
            <person name="Zhang Y."/>
            <person name="Xiao M."/>
            <person name="Shu W.-S."/>
            <person name="Li W.-J."/>
        </authorList>
    </citation>
    <scope>NUCLEOTIDE SEQUENCE [LARGE SCALE GENOMIC DNA]</scope>
    <source>
        <strain evidence="5 6">EGI 80759</strain>
    </source>
</reference>
<dbReference type="InterPro" id="IPR036428">
    <property type="entry name" value="PCD_sf"/>
</dbReference>
<evidence type="ECO:0000256" key="3">
    <source>
        <dbReference type="ARBA" id="ARBA00023239"/>
    </source>
</evidence>
<dbReference type="EC" id="4.2.1.96" evidence="4"/>
<keyword evidence="3 4" id="KW-0456">Lyase</keyword>
<dbReference type="GO" id="GO:0008124">
    <property type="term" value="F:4-alpha-hydroxytetrahydrobiopterin dehydratase activity"/>
    <property type="evidence" value="ECO:0007669"/>
    <property type="project" value="UniProtKB-UniRule"/>
</dbReference>
<dbReference type="KEGG" id="erz:ER308_17410"/>
<proteinExistence type="inferred from homology"/>
<evidence type="ECO:0000313" key="5">
    <source>
        <dbReference type="EMBL" id="QBI21172.1"/>
    </source>
</evidence>
<dbReference type="OrthoDB" id="15077at2"/>
<sequence length="95" mass="10504">MADLLDDATLQARVAELDGWSGTPDEGISKTFQRKDFNDSVSFLNRVAELADEADHHPDVAISWNKVTLTYITHFKGGVTEADVEQARAIDERLG</sequence>
<dbReference type="Pfam" id="PF01329">
    <property type="entry name" value="Pterin_4a"/>
    <property type="match status" value="1"/>
</dbReference>
<dbReference type="EMBL" id="CP036402">
    <property type="protein sequence ID" value="QBI21172.1"/>
    <property type="molecule type" value="Genomic_DNA"/>
</dbReference>
<dbReference type="SUPFAM" id="SSF55248">
    <property type="entry name" value="PCD-like"/>
    <property type="match status" value="1"/>
</dbReference>
<dbReference type="PANTHER" id="PTHR12599">
    <property type="entry name" value="PTERIN-4-ALPHA-CARBINOLAMINE DEHYDRATASE"/>
    <property type="match status" value="1"/>
</dbReference>
<dbReference type="Gene3D" id="3.30.1360.20">
    <property type="entry name" value="Transcriptional coactivator/pterin dehydratase"/>
    <property type="match status" value="1"/>
</dbReference>
<name>A0A411YJA9_9ACTN</name>
<evidence type="ECO:0000256" key="2">
    <source>
        <dbReference type="ARBA" id="ARBA00006472"/>
    </source>
</evidence>
<dbReference type="Proteomes" id="UP000291469">
    <property type="component" value="Chromosome"/>
</dbReference>
<dbReference type="RefSeq" id="WP_131156165.1">
    <property type="nucleotide sequence ID" value="NZ_CP036402.1"/>
</dbReference>
<dbReference type="AlphaFoldDB" id="A0A411YJA9"/>
<dbReference type="HAMAP" id="MF_00434">
    <property type="entry name" value="Pterin_4_alpha"/>
    <property type="match status" value="1"/>
</dbReference>
<protein>
    <recommendedName>
        <fullName evidence="4">Putative pterin-4-alpha-carbinolamine dehydratase</fullName>
        <shortName evidence="4">PHS</shortName>
        <ecNumber evidence="4">4.2.1.96</ecNumber>
    </recommendedName>
    <alternativeName>
        <fullName evidence="4">4-alpha-hydroxy-tetrahydropterin dehydratase</fullName>
    </alternativeName>
    <alternativeName>
        <fullName evidence="4">Pterin carbinolamine dehydratase</fullName>
        <shortName evidence="4">PCD</shortName>
    </alternativeName>
</protein>
<comment type="similarity">
    <text evidence="2 4">Belongs to the pterin-4-alpha-carbinolamine dehydratase family.</text>
</comment>
<accession>A0A411YJA9</accession>
<dbReference type="CDD" id="cd00488">
    <property type="entry name" value="PCD_DCoH"/>
    <property type="match status" value="1"/>
</dbReference>
<evidence type="ECO:0000313" key="6">
    <source>
        <dbReference type="Proteomes" id="UP000291469"/>
    </source>
</evidence>
<dbReference type="GO" id="GO:0006729">
    <property type="term" value="P:tetrahydrobiopterin biosynthetic process"/>
    <property type="evidence" value="ECO:0007669"/>
    <property type="project" value="InterPro"/>
</dbReference>
<dbReference type="InterPro" id="IPR001533">
    <property type="entry name" value="Pterin_deHydtase"/>
</dbReference>
<dbReference type="NCBIfam" id="NF002017">
    <property type="entry name" value="PRK00823.1-2"/>
    <property type="match status" value="1"/>
</dbReference>
<keyword evidence="6" id="KW-1185">Reference proteome</keyword>
<organism evidence="5 6">
    <name type="scientific">Egibacter rhizosphaerae</name>
    <dbReference type="NCBI Taxonomy" id="1670831"/>
    <lineage>
        <taxon>Bacteria</taxon>
        <taxon>Bacillati</taxon>
        <taxon>Actinomycetota</taxon>
        <taxon>Nitriliruptoria</taxon>
        <taxon>Egibacterales</taxon>
        <taxon>Egibacteraceae</taxon>
        <taxon>Egibacter</taxon>
    </lineage>
</organism>
<comment type="catalytic activity">
    <reaction evidence="1 4">
        <text>(4aS,6R)-4a-hydroxy-L-erythro-5,6,7,8-tetrahydrobiopterin = (6R)-L-erythro-6,7-dihydrobiopterin + H2O</text>
        <dbReference type="Rhea" id="RHEA:11920"/>
        <dbReference type="ChEBI" id="CHEBI:15377"/>
        <dbReference type="ChEBI" id="CHEBI:15642"/>
        <dbReference type="ChEBI" id="CHEBI:43120"/>
        <dbReference type="EC" id="4.2.1.96"/>
    </reaction>
</comment>
<evidence type="ECO:0000256" key="1">
    <source>
        <dbReference type="ARBA" id="ARBA00001554"/>
    </source>
</evidence>
<dbReference type="PANTHER" id="PTHR12599:SF0">
    <property type="entry name" value="PTERIN-4-ALPHA-CARBINOLAMINE DEHYDRATASE"/>
    <property type="match status" value="1"/>
</dbReference>